<evidence type="ECO:0000313" key="1">
    <source>
        <dbReference type="EMBL" id="CAJ1002232.1"/>
    </source>
</evidence>
<accession>A0AA48M6M3</accession>
<name>A0AA48M6M3_9BACL</name>
<protein>
    <recommendedName>
        <fullName evidence="3">DUF1878 domain-containing protein</fullName>
    </recommendedName>
</protein>
<sequence>MEETLEQKVERLECYIDLLRDFAVDQHTFLLNNWFISQRLAPEQIRKIQKALFTFNRKIKLAEQNGEEIPSFGQFCNEIIPLMKPCPNPVNKDVVMQMLRCACNLGYPYLKKYYLDQGTSLNEGD</sequence>
<dbReference type="AlphaFoldDB" id="A0AA48M6M3"/>
<dbReference type="KEGG" id="bayd:BSPP4475_07895"/>
<dbReference type="Proteomes" id="UP001189619">
    <property type="component" value="Chromosome"/>
</dbReference>
<dbReference type="EMBL" id="OY569118">
    <property type="protein sequence ID" value="CAJ1002232.1"/>
    <property type="molecule type" value="Genomic_DNA"/>
</dbReference>
<evidence type="ECO:0000313" key="2">
    <source>
        <dbReference type="Proteomes" id="UP001189619"/>
    </source>
</evidence>
<gene>
    <name evidence="1" type="ORF">BSPP4475_07895</name>
</gene>
<evidence type="ECO:0008006" key="3">
    <source>
        <dbReference type="Google" id="ProtNLM"/>
    </source>
</evidence>
<organism evidence="1 2">
    <name type="scientific">Brevibacillus aydinogluensis</name>
    <dbReference type="NCBI Taxonomy" id="927786"/>
    <lineage>
        <taxon>Bacteria</taxon>
        <taxon>Bacillati</taxon>
        <taxon>Bacillota</taxon>
        <taxon>Bacilli</taxon>
        <taxon>Bacillales</taxon>
        <taxon>Paenibacillaceae</taxon>
        <taxon>Brevibacillus</taxon>
    </lineage>
</organism>
<reference evidence="1" key="1">
    <citation type="submission" date="2023-07" db="EMBL/GenBank/DDBJ databases">
        <authorList>
            <person name="Ivanov I."/>
            <person name="Teneva D."/>
            <person name="Stoikov I."/>
        </authorList>
    </citation>
    <scope>NUCLEOTIDE SEQUENCE</scope>
    <source>
        <strain evidence="1">4475</strain>
    </source>
</reference>
<dbReference type="RefSeq" id="WP_304415345.1">
    <property type="nucleotide sequence ID" value="NZ_OY569118.1"/>
</dbReference>
<proteinExistence type="predicted"/>
<keyword evidence="2" id="KW-1185">Reference proteome</keyword>